<reference evidence="3 4" key="1">
    <citation type="journal article" date="2016" name="Nat. Commun.">
        <title>Thousands of microbial genomes shed light on interconnected biogeochemical processes in an aquifer system.</title>
        <authorList>
            <person name="Anantharaman K."/>
            <person name="Brown C.T."/>
            <person name="Hug L.A."/>
            <person name="Sharon I."/>
            <person name="Castelle C.J."/>
            <person name="Probst A.J."/>
            <person name="Thomas B.C."/>
            <person name="Singh A."/>
            <person name="Wilkins M.J."/>
            <person name="Karaoz U."/>
            <person name="Brodie E.L."/>
            <person name="Williams K.H."/>
            <person name="Hubbard S.S."/>
            <person name="Banfield J.F."/>
        </authorList>
    </citation>
    <scope>NUCLEOTIDE SEQUENCE [LARGE SCALE GENOMIC DNA]</scope>
</reference>
<dbReference type="InterPro" id="IPR052159">
    <property type="entry name" value="Competence_DNA_uptake"/>
</dbReference>
<dbReference type="PANTHER" id="PTHR30619:SF1">
    <property type="entry name" value="RECOMBINATION PROTEIN 2"/>
    <property type="match status" value="1"/>
</dbReference>
<dbReference type="CDD" id="cd07731">
    <property type="entry name" value="ComA-like_MBL-fold"/>
    <property type="match status" value="1"/>
</dbReference>
<comment type="caution">
    <text evidence="3">The sequence shown here is derived from an EMBL/GenBank/DDBJ whole genome shotgun (WGS) entry which is preliminary data.</text>
</comment>
<feature type="domain" description="Metallo-beta-lactamase" evidence="2">
    <location>
        <begin position="41"/>
        <end position="261"/>
    </location>
</feature>
<dbReference type="InterPro" id="IPR001279">
    <property type="entry name" value="Metallo-B-lactamas"/>
</dbReference>
<evidence type="ECO:0000313" key="4">
    <source>
        <dbReference type="Proteomes" id="UP000178040"/>
    </source>
</evidence>
<evidence type="ECO:0000256" key="1">
    <source>
        <dbReference type="SAM" id="Phobius"/>
    </source>
</evidence>
<dbReference type="SUPFAM" id="SSF56281">
    <property type="entry name" value="Metallo-hydrolase/oxidoreductase"/>
    <property type="match status" value="1"/>
</dbReference>
<protein>
    <recommendedName>
        <fullName evidence="2">Metallo-beta-lactamase domain-containing protein</fullName>
    </recommendedName>
</protein>
<proteinExistence type="predicted"/>
<accession>A0A1F7IK61</accession>
<keyword evidence="1" id="KW-0812">Transmembrane</keyword>
<dbReference type="InterPro" id="IPR035681">
    <property type="entry name" value="ComA-like_MBL"/>
</dbReference>
<keyword evidence="1" id="KW-1133">Transmembrane helix</keyword>
<dbReference type="AlphaFoldDB" id="A0A1F7IK61"/>
<keyword evidence="1" id="KW-0472">Membrane</keyword>
<dbReference type="Gene3D" id="3.60.15.10">
    <property type="entry name" value="Ribonuclease Z/Hydroxyacylglutathione hydrolase-like"/>
    <property type="match status" value="1"/>
</dbReference>
<dbReference type="PANTHER" id="PTHR30619">
    <property type="entry name" value="DNA INTERNALIZATION/COMPETENCE PROTEIN COMEC/REC2"/>
    <property type="match status" value="1"/>
</dbReference>
<feature type="transmembrane region" description="Helical" evidence="1">
    <location>
        <begin position="12"/>
        <end position="31"/>
    </location>
</feature>
<sequence>MFQSPISKRSLFFSALLSLIIIFLLFFQSWLNSFTTVVFCDVGQGDATYIRIKNRFDLLIDAGPGRKILDCLGKYMPFYDRTIELAVISHPQKDHFGGFLYILDRYDLKKIWMTQLYNPSQTFKQLLDKTKTKSITVEFPKAGEKFLIGQAIVDFFWPSDSFILKNSFFDSYTQPPLRQTALDLNNFSLIFSLQLTGKRILFTGDTSPLVLSKLLNMPIGTQDQSKLKSEILKIPHHGSKKGLSVEFLKLADPIYGVISAGKNNSYGHPEKNILDMLEAQGVKVRRTDLEGDIVFKIPSPNSQ</sequence>
<name>A0A1F7IK61_9BACT</name>
<dbReference type="InterPro" id="IPR036866">
    <property type="entry name" value="RibonucZ/Hydroxyglut_hydro"/>
</dbReference>
<dbReference type="Pfam" id="PF00753">
    <property type="entry name" value="Lactamase_B"/>
    <property type="match status" value="1"/>
</dbReference>
<dbReference type="EMBL" id="MGAI01000038">
    <property type="protein sequence ID" value="OGK43752.1"/>
    <property type="molecule type" value="Genomic_DNA"/>
</dbReference>
<gene>
    <name evidence="3" type="ORF">A3B40_02940</name>
</gene>
<dbReference type="Proteomes" id="UP000178040">
    <property type="component" value="Unassembled WGS sequence"/>
</dbReference>
<organism evidence="3 4">
    <name type="scientific">Candidatus Roizmanbacteria bacterium RIFCSPLOWO2_01_FULL_37_16</name>
    <dbReference type="NCBI Taxonomy" id="1802058"/>
    <lineage>
        <taxon>Bacteria</taxon>
        <taxon>Candidatus Roizmaniibacteriota</taxon>
    </lineage>
</organism>
<evidence type="ECO:0000259" key="2">
    <source>
        <dbReference type="Pfam" id="PF00753"/>
    </source>
</evidence>
<evidence type="ECO:0000313" key="3">
    <source>
        <dbReference type="EMBL" id="OGK43752.1"/>
    </source>
</evidence>